<keyword evidence="1" id="KW-0732">Signal</keyword>
<organism evidence="2 3">
    <name type="scientific">Pseudidiomarina maritima</name>
    <dbReference type="NCBI Taxonomy" id="519453"/>
    <lineage>
        <taxon>Bacteria</taxon>
        <taxon>Pseudomonadati</taxon>
        <taxon>Pseudomonadota</taxon>
        <taxon>Gammaproteobacteria</taxon>
        <taxon>Alteromonadales</taxon>
        <taxon>Idiomarinaceae</taxon>
        <taxon>Pseudidiomarina</taxon>
    </lineage>
</organism>
<evidence type="ECO:0000256" key="1">
    <source>
        <dbReference type="SAM" id="SignalP"/>
    </source>
</evidence>
<protein>
    <recommendedName>
        <fullName evidence="4">CBS domain-containing protein</fullName>
    </recommendedName>
</protein>
<comment type="caution">
    <text evidence="2">The sequence shown here is derived from an EMBL/GenBank/DDBJ whole genome shotgun (WGS) entry which is preliminary data.</text>
</comment>
<dbReference type="EMBL" id="QGTT01000002">
    <property type="protein sequence ID" value="PWW15107.1"/>
    <property type="molecule type" value="Genomic_DNA"/>
</dbReference>
<name>A0A317QBM1_9GAMM</name>
<evidence type="ECO:0000313" key="3">
    <source>
        <dbReference type="Proteomes" id="UP000246964"/>
    </source>
</evidence>
<dbReference type="Proteomes" id="UP000246964">
    <property type="component" value="Unassembled WGS sequence"/>
</dbReference>
<keyword evidence="3" id="KW-1185">Reference proteome</keyword>
<evidence type="ECO:0000313" key="2">
    <source>
        <dbReference type="EMBL" id="PWW15107.1"/>
    </source>
</evidence>
<feature type="signal peptide" evidence="1">
    <location>
        <begin position="1"/>
        <end position="24"/>
    </location>
</feature>
<feature type="chain" id="PRO_5016447526" description="CBS domain-containing protein" evidence="1">
    <location>
        <begin position="25"/>
        <end position="200"/>
    </location>
</feature>
<dbReference type="AlphaFoldDB" id="A0A317QBM1"/>
<evidence type="ECO:0008006" key="4">
    <source>
        <dbReference type="Google" id="ProtNLM"/>
    </source>
</evidence>
<accession>A0A317QBM1</accession>
<dbReference type="RefSeq" id="WP_110075053.1">
    <property type="nucleotide sequence ID" value="NZ_QGTT01000002.1"/>
</dbReference>
<dbReference type="SUPFAM" id="SSF54631">
    <property type="entry name" value="CBS-domain pair"/>
    <property type="match status" value="1"/>
</dbReference>
<dbReference type="InterPro" id="IPR046342">
    <property type="entry name" value="CBS_dom_sf"/>
</dbReference>
<gene>
    <name evidence="2" type="ORF">DET45_102110</name>
</gene>
<dbReference type="OrthoDB" id="6238083at2"/>
<sequence>MADFHALRWATATSATFLPAAVYAAPAVLDWHQPAAAVVEQWQAPSVLRINESLLLPEAEALLSKQASRYAVVLGTDNQVSGIVMSSDLRSRQTLAIANLLQLPWHELQVSYVMQPANLLPVIHPHDLTNARIGDLAATMQASGRDVLWVGDADAQTFSGVITSLHIMAATGESVRLYPQVNTFADVFQALHHKRATYPV</sequence>
<proteinExistence type="predicted"/>
<reference evidence="2 3" key="1">
    <citation type="submission" date="2018-05" db="EMBL/GenBank/DDBJ databases">
        <title>Freshwater and sediment microbial communities from various areas in North America, analyzing microbe dynamics in response to fracking.</title>
        <authorList>
            <person name="Lamendella R."/>
        </authorList>
    </citation>
    <scope>NUCLEOTIDE SEQUENCE [LARGE SCALE GENOMIC DNA]</scope>
    <source>
        <strain evidence="2 3">125B1</strain>
    </source>
</reference>
<dbReference type="Gene3D" id="3.10.580.10">
    <property type="entry name" value="CBS-domain"/>
    <property type="match status" value="1"/>
</dbReference>